<dbReference type="FunFam" id="3.40.50.150:FF:000034">
    <property type="entry name" value="Protein arginine N-methyltransferase 3"/>
    <property type="match status" value="1"/>
</dbReference>
<dbReference type="STRING" id="133385.A0A2T9YW48"/>
<dbReference type="EMBL" id="MBFR01000030">
    <property type="protein sequence ID" value="PVU96524.1"/>
    <property type="molecule type" value="Genomic_DNA"/>
</dbReference>
<evidence type="ECO:0000256" key="7">
    <source>
        <dbReference type="ARBA" id="ARBA00023242"/>
    </source>
</evidence>
<evidence type="ECO:0000256" key="9">
    <source>
        <dbReference type="ARBA" id="ARBA00049303"/>
    </source>
</evidence>
<name>A0A2T9YW48_9FUNG</name>
<dbReference type="PANTHER" id="PTHR11006:SF123">
    <property type="entry name" value="RIBOSOMAL PROTEIN ARGININE N-METHYLTRANSFERASE RMT3"/>
    <property type="match status" value="1"/>
</dbReference>
<dbReference type="PANTHER" id="PTHR11006">
    <property type="entry name" value="PROTEIN ARGININE N-METHYLTRANSFERASE"/>
    <property type="match status" value="1"/>
</dbReference>
<dbReference type="AlphaFoldDB" id="A0A2T9YW48"/>
<evidence type="ECO:0000256" key="2">
    <source>
        <dbReference type="ARBA" id="ARBA00011925"/>
    </source>
</evidence>
<protein>
    <recommendedName>
        <fullName evidence="2">type I protein arginine methyltransferase</fullName>
        <ecNumber evidence="2">2.1.1.319</ecNumber>
    </recommendedName>
</protein>
<dbReference type="SUPFAM" id="SSF57667">
    <property type="entry name" value="beta-beta-alpha zinc fingers"/>
    <property type="match status" value="1"/>
</dbReference>
<dbReference type="InterPro" id="IPR029063">
    <property type="entry name" value="SAM-dependent_MTases_sf"/>
</dbReference>
<dbReference type="SUPFAM" id="SSF53335">
    <property type="entry name" value="S-adenosyl-L-methionine-dependent methyltransferases"/>
    <property type="match status" value="1"/>
</dbReference>
<dbReference type="GO" id="GO:0032259">
    <property type="term" value="P:methylation"/>
    <property type="evidence" value="ECO:0007669"/>
    <property type="project" value="UniProtKB-KW"/>
</dbReference>
<organism evidence="12 13">
    <name type="scientific">Smittium simulii</name>
    <dbReference type="NCBI Taxonomy" id="133385"/>
    <lineage>
        <taxon>Eukaryota</taxon>
        <taxon>Fungi</taxon>
        <taxon>Fungi incertae sedis</taxon>
        <taxon>Zoopagomycota</taxon>
        <taxon>Kickxellomycotina</taxon>
        <taxon>Harpellomycetes</taxon>
        <taxon>Harpellales</taxon>
        <taxon>Legeriomycetaceae</taxon>
        <taxon>Smittium</taxon>
    </lineage>
</organism>
<evidence type="ECO:0000313" key="12">
    <source>
        <dbReference type="EMBL" id="PVU96524.1"/>
    </source>
</evidence>
<evidence type="ECO:0000259" key="11">
    <source>
        <dbReference type="PROSITE" id="PS00028"/>
    </source>
</evidence>
<evidence type="ECO:0000313" key="13">
    <source>
        <dbReference type="Proteomes" id="UP000245383"/>
    </source>
</evidence>
<evidence type="ECO:0000256" key="1">
    <source>
        <dbReference type="ARBA" id="ARBA00004123"/>
    </source>
</evidence>
<keyword evidence="3" id="KW-0597">Phosphoprotein</keyword>
<dbReference type="CDD" id="cd02440">
    <property type="entry name" value="AdoMet_MTases"/>
    <property type="match status" value="1"/>
</dbReference>
<accession>A0A2T9YW48</accession>
<evidence type="ECO:0000256" key="6">
    <source>
        <dbReference type="ARBA" id="ARBA00022691"/>
    </source>
</evidence>
<evidence type="ECO:0000256" key="10">
    <source>
        <dbReference type="PROSITE-ProRule" id="PRU01015"/>
    </source>
</evidence>
<evidence type="ECO:0000256" key="5">
    <source>
        <dbReference type="ARBA" id="ARBA00022679"/>
    </source>
</evidence>
<dbReference type="InterPro" id="IPR013087">
    <property type="entry name" value="Znf_C2H2_type"/>
</dbReference>
<dbReference type="InterPro" id="IPR055135">
    <property type="entry name" value="PRMT_dom"/>
</dbReference>
<comment type="subcellular location">
    <subcellularLocation>
        <location evidence="1">Nucleus</location>
    </subcellularLocation>
</comment>
<dbReference type="InterPro" id="IPR036236">
    <property type="entry name" value="Znf_C2H2_sf"/>
</dbReference>
<dbReference type="EC" id="2.1.1.319" evidence="2"/>
<dbReference type="Pfam" id="PF06325">
    <property type="entry name" value="PrmA"/>
    <property type="match status" value="1"/>
</dbReference>
<evidence type="ECO:0000256" key="4">
    <source>
        <dbReference type="ARBA" id="ARBA00022603"/>
    </source>
</evidence>
<dbReference type="Proteomes" id="UP000245383">
    <property type="component" value="Unassembled WGS sequence"/>
</dbReference>
<comment type="catalytic activity">
    <reaction evidence="8">
        <text>L-arginyl-[protein] + 2 S-adenosyl-L-methionine = N(omega),N(omega)-dimethyl-L-arginyl-[protein] + 2 S-adenosyl-L-homocysteine + 2 H(+)</text>
        <dbReference type="Rhea" id="RHEA:48096"/>
        <dbReference type="Rhea" id="RHEA-COMP:10532"/>
        <dbReference type="Rhea" id="RHEA-COMP:11991"/>
        <dbReference type="ChEBI" id="CHEBI:15378"/>
        <dbReference type="ChEBI" id="CHEBI:29965"/>
        <dbReference type="ChEBI" id="CHEBI:57856"/>
        <dbReference type="ChEBI" id="CHEBI:59789"/>
        <dbReference type="ChEBI" id="CHEBI:61897"/>
        <dbReference type="EC" id="2.1.1.319"/>
    </reaction>
    <physiologicalReaction direction="left-to-right" evidence="8">
        <dbReference type="Rhea" id="RHEA:48097"/>
    </physiologicalReaction>
</comment>
<proteinExistence type="predicted"/>
<keyword evidence="7" id="KW-0539">Nucleus</keyword>
<gene>
    <name evidence="12" type="ORF">BB561_001140</name>
</gene>
<dbReference type="GO" id="GO:0042054">
    <property type="term" value="F:histone methyltransferase activity"/>
    <property type="evidence" value="ECO:0007669"/>
    <property type="project" value="TreeGrafter"/>
</dbReference>
<evidence type="ECO:0000256" key="3">
    <source>
        <dbReference type="ARBA" id="ARBA00022553"/>
    </source>
</evidence>
<feature type="domain" description="C2H2-type" evidence="11">
    <location>
        <begin position="30"/>
        <end position="51"/>
    </location>
</feature>
<dbReference type="Gene3D" id="2.70.160.11">
    <property type="entry name" value="Hnrnp arginine n-methyltransferase1"/>
    <property type="match status" value="1"/>
</dbReference>
<keyword evidence="13" id="KW-1185">Reference proteome</keyword>
<reference evidence="12 13" key="1">
    <citation type="journal article" date="2018" name="MBio">
        <title>Comparative Genomics Reveals the Core Gene Toolbox for the Fungus-Insect Symbiosis.</title>
        <authorList>
            <person name="Wang Y."/>
            <person name="Stata M."/>
            <person name="Wang W."/>
            <person name="Stajich J.E."/>
            <person name="White M.M."/>
            <person name="Moncalvo J.M."/>
        </authorList>
    </citation>
    <scope>NUCLEOTIDE SEQUENCE [LARGE SCALE GENOMIC DNA]</scope>
    <source>
        <strain evidence="12 13">SWE-8-4</strain>
    </source>
</reference>
<dbReference type="GO" id="GO:0035242">
    <property type="term" value="F:protein-arginine omega-N asymmetric methyltransferase activity"/>
    <property type="evidence" value="ECO:0007669"/>
    <property type="project" value="UniProtKB-EC"/>
</dbReference>
<dbReference type="PROSITE" id="PS51678">
    <property type="entry name" value="SAM_MT_PRMT"/>
    <property type="match status" value="1"/>
</dbReference>
<dbReference type="InterPro" id="IPR025799">
    <property type="entry name" value="Arg_MeTrfase"/>
</dbReference>
<dbReference type="Pfam" id="PF22528">
    <property type="entry name" value="PRMT_C"/>
    <property type="match status" value="1"/>
</dbReference>
<dbReference type="OrthoDB" id="7848332at2759"/>
<evidence type="ECO:0000256" key="8">
    <source>
        <dbReference type="ARBA" id="ARBA00047384"/>
    </source>
</evidence>
<keyword evidence="5 10" id="KW-0808">Transferase</keyword>
<dbReference type="Gene3D" id="3.40.50.150">
    <property type="entry name" value="Vaccinia Virus protein VP39"/>
    <property type="match status" value="1"/>
</dbReference>
<sequence length="584" mass="67066">MSVYTYTETGVDNETWDDWVEDIDDEKKICLFCSTEFTDIIDLFEHCKKVHSFDFIEICQKLDLVFYDKIKLVNRMRQLSIEYKDEIPAELLVINANDAFFDDEVYLKPVLENDNIFFELEDLDMPDDNSNVISSENESFDLISASKIDEPSDSEKLKFLEKRYKDLESNLVKMTEEFTEYRDFAKKQFLDGIESKPSFMAEDGQANNNHEKKSDYYFDSYAYNEIHMEMIKDSARTDAYRDFIYKNKSYFKGKVVLDVGCGTGILSMFAAKAGAAKVFAVDNSNIIEKAKENVKANDLGNIITLIRGKIEDIVLPVEQVDIIISEWMGYFLLFESMLDSVLVARDKFLNKQTGIMGPSSSTIYLTGVQDDYYINNFVNFWDNVYGFNMAPMKQGLKNDAVVTHIPQDTQITTQENLLYIDHYNCAAKDLDFSSSFCLTVTKDTARLHALAGYFDTYFSIDKTQDFSSCSDRSLIDESTIVLSTNINSKSTHWKQTMFLLETPIDVNLGDLLVGVFDCKKSKTNPRELDVEISYKLLTETEQIGLLEIGNTENADMSSKKYTKEYISNVVFVKIPPKTQQFSIK</sequence>
<keyword evidence="6 10" id="KW-0949">S-adenosyl-L-methionine</keyword>
<comment type="caution">
    <text evidence="12">The sequence shown here is derived from an EMBL/GenBank/DDBJ whole genome shotgun (WGS) entry which is preliminary data.</text>
</comment>
<comment type="catalytic activity">
    <reaction evidence="9">
        <text>L-arginyl-[protein] + S-adenosyl-L-methionine = N(omega)-methyl-L-arginyl-[protein] + S-adenosyl-L-homocysteine + H(+)</text>
        <dbReference type="Rhea" id="RHEA:48100"/>
        <dbReference type="Rhea" id="RHEA-COMP:10532"/>
        <dbReference type="Rhea" id="RHEA-COMP:11990"/>
        <dbReference type="ChEBI" id="CHEBI:15378"/>
        <dbReference type="ChEBI" id="CHEBI:29965"/>
        <dbReference type="ChEBI" id="CHEBI:57856"/>
        <dbReference type="ChEBI" id="CHEBI:59789"/>
        <dbReference type="ChEBI" id="CHEBI:65280"/>
    </reaction>
    <physiologicalReaction direction="left-to-right" evidence="9">
        <dbReference type="Rhea" id="RHEA:48101"/>
    </physiologicalReaction>
</comment>
<keyword evidence="4 10" id="KW-0489">Methyltransferase</keyword>
<dbReference type="PROSITE" id="PS00028">
    <property type="entry name" value="ZINC_FINGER_C2H2_1"/>
    <property type="match status" value="1"/>
</dbReference>
<dbReference type="GO" id="GO:0005634">
    <property type="term" value="C:nucleus"/>
    <property type="evidence" value="ECO:0007669"/>
    <property type="project" value="UniProtKB-SubCell"/>
</dbReference>